<reference evidence="2 3" key="1">
    <citation type="submission" date="2020-06" db="EMBL/GenBank/DDBJ databases">
        <title>Transcriptomic and genomic resources for Thalictrum thalictroides and T. hernandezii: Facilitating candidate gene discovery in an emerging model plant lineage.</title>
        <authorList>
            <person name="Arias T."/>
            <person name="Riano-Pachon D.M."/>
            <person name="Di Stilio V.S."/>
        </authorList>
    </citation>
    <scope>NUCLEOTIDE SEQUENCE [LARGE SCALE GENOMIC DNA]</scope>
    <source>
        <strain evidence="3">cv. WT478/WT964</strain>
        <tissue evidence="2">Leaves</tissue>
    </source>
</reference>
<keyword evidence="3" id="KW-1185">Reference proteome</keyword>
<name>A0A7J6WV49_THATH</name>
<dbReference type="Proteomes" id="UP000554482">
    <property type="component" value="Unassembled WGS sequence"/>
</dbReference>
<proteinExistence type="predicted"/>
<keyword evidence="1" id="KW-1133">Transmembrane helix</keyword>
<evidence type="ECO:0000313" key="2">
    <source>
        <dbReference type="EMBL" id="KAF5201294.1"/>
    </source>
</evidence>
<evidence type="ECO:0000313" key="3">
    <source>
        <dbReference type="Proteomes" id="UP000554482"/>
    </source>
</evidence>
<protein>
    <submittedName>
        <fullName evidence="2">Uncharacterized protein</fullName>
    </submittedName>
</protein>
<gene>
    <name evidence="2" type="ORF">FRX31_009116</name>
</gene>
<dbReference type="EMBL" id="JABWDY010009613">
    <property type="protein sequence ID" value="KAF5201294.1"/>
    <property type="molecule type" value="Genomic_DNA"/>
</dbReference>
<feature type="transmembrane region" description="Helical" evidence="1">
    <location>
        <begin position="59"/>
        <end position="78"/>
    </location>
</feature>
<evidence type="ECO:0000256" key="1">
    <source>
        <dbReference type="SAM" id="Phobius"/>
    </source>
</evidence>
<dbReference type="AlphaFoldDB" id="A0A7J6WV49"/>
<sequence>MCVCARAPALARPIGWLSAEFPTELLWVGLIFTVNTGVALHVVMSQVIWLVTCSMGTRFITLFVAADLFLIWFVYYFFPESVVSSGTEDV</sequence>
<feature type="transmembrane region" description="Helical" evidence="1">
    <location>
        <begin position="25"/>
        <end position="52"/>
    </location>
</feature>
<keyword evidence="1" id="KW-0472">Membrane</keyword>
<accession>A0A7J6WV49</accession>
<comment type="caution">
    <text evidence="2">The sequence shown here is derived from an EMBL/GenBank/DDBJ whole genome shotgun (WGS) entry which is preliminary data.</text>
</comment>
<keyword evidence="1" id="KW-0812">Transmembrane</keyword>
<organism evidence="2 3">
    <name type="scientific">Thalictrum thalictroides</name>
    <name type="common">Rue-anemone</name>
    <name type="synonym">Anemone thalictroides</name>
    <dbReference type="NCBI Taxonomy" id="46969"/>
    <lineage>
        <taxon>Eukaryota</taxon>
        <taxon>Viridiplantae</taxon>
        <taxon>Streptophyta</taxon>
        <taxon>Embryophyta</taxon>
        <taxon>Tracheophyta</taxon>
        <taxon>Spermatophyta</taxon>
        <taxon>Magnoliopsida</taxon>
        <taxon>Ranunculales</taxon>
        <taxon>Ranunculaceae</taxon>
        <taxon>Thalictroideae</taxon>
        <taxon>Thalictrum</taxon>
    </lineage>
</organism>